<dbReference type="Pfam" id="PF13831">
    <property type="entry name" value="PHD_2"/>
    <property type="match status" value="1"/>
</dbReference>
<dbReference type="InterPro" id="IPR001965">
    <property type="entry name" value="Znf_PHD"/>
</dbReference>
<feature type="compositionally biased region" description="Basic residues" evidence="6">
    <location>
        <begin position="1106"/>
        <end position="1117"/>
    </location>
</feature>
<evidence type="ECO:0000256" key="5">
    <source>
        <dbReference type="SAM" id="Coils"/>
    </source>
</evidence>
<feature type="region of interest" description="Disordered" evidence="6">
    <location>
        <begin position="632"/>
        <end position="694"/>
    </location>
</feature>
<feature type="region of interest" description="Disordered" evidence="6">
    <location>
        <begin position="1"/>
        <end position="26"/>
    </location>
</feature>
<dbReference type="InterPro" id="IPR011011">
    <property type="entry name" value="Znf_FYVE_PHD"/>
</dbReference>
<feature type="region of interest" description="Disordered" evidence="6">
    <location>
        <begin position="44"/>
        <end position="105"/>
    </location>
</feature>
<evidence type="ECO:0000313" key="10">
    <source>
        <dbReference type="Proteomes" id="UP000266861"/>
    </source>
</evidence>
<accession>A0A397H0X0</accession>
<gene>
    <name evidence="9" type="ORF">Glove_416g2</name>
</gene>
<dbReference type="STRING" id="1348612.A0A397H0X0"/>
<feature type="domain" description="PHD-type" evidence="8">
    <location>
        <begin position="182"/>
        <end position="301"/>
    </location>
</feature>
<dbReference type="PANTHER" id="PTHR13793">
    <property type="entry name" value="PHD FINGER PROTEINS"/>
    <property type="match status" value="1"/>
</dbReference>
<keyword evidence="1" id="KW-0479">Metal-binding</keyword>
<evidence type="ECO:0008006" key="11">
    <source>
        <dbReference type="Google" id="ProtNLM"/>
    </source>
</evidence>
<evidence type="ECO:0000313" key="9">
    <source>
        <dbReference type="EMBL" id="RHZ55364.1"/>
    </source>
</evidence>
<feature type="compositionally biased region" description="Basic residues" evidence="6">
    <location>
        <begin position="506"/>
        <end position="518"/>
    </location>
</feature>
<feature type="compositionally biased region" description="Low complexity" evidence="6">
    <location>
        <begin position="544"/>
        <end position="554"/>
    </location>
</feature>
<protein>
    <recommendedName>
        <fullName evidence="11">PHD-type domain-containing protein</fullName>
    </recommendedName>
</protein>
<dbReference type="PROSITE" id="PS50016">
    <property type="entry name" value="ZF_PHD_2"/>
    <property type="match status" value="2"/>
</dbReference>
<dbReference type="InterPro" id="IPR019787">
    <property type="entry name" value="Znf_PHD-finger"/>
</dbReference>
<dbReference type="CDD" id="cd15492">
    <property type="entry name" value="PHD_BRPF_JADE_like"/>
    <property type="match status" value="1"/>
</dbReference>
<evidence type="ECO:0000256" key="4">
    <source>
        <dbReference type="PROSITE-ProRule" id="PRU00146"/>
    </source>
</evidence>
<reference evidence="9 10" key="1">
    <citation type="submission" date="2018-08" db="EMBL/GenBank/DDBJ databases">
        <title>Genome and evolution of the arbuscular mycorrhizal fungus Diversispora epigaea (formerly Glomus versiforme) and its bacterial endosymbionts.</title>
        <authorList>
            <person name="Sun X."/>
            <person name="Fei Z."/>
            <person name="Harrison M."/>
        </authorList>
    </citation>
    <scope>NUCLEOTIDE SEQUENCE [LARGE SCALE GENOMIC DNA]</scope>
    <source>
        <strain evidence="9 10">IT104</strain>
    </source>
</reference>
<dbReference type="InterPro" id="IPR013083">
    <property type="entry name" value="Znf_RING/FYVE/PHD"/>
</dbReference>
<dbReference type="PROSITE" id="PS01359">
    <property type="entry name" value="ZF_PHD_1"/>
    <property type="match status" value="1"/>
</dbReference>
<dbReference type="InterPro" id="IPR034732">
    <property type="entry name" value="EPHD"/>
</dbReference>
<feature type="compositionally biased region" description="Polar residues" evidence="6">
    <location>
        <begin position="1066"/>
        <end position="1078"/>
    </location>
</feature>
<feature type="compositionally biased region" description="Basic and acidic residues" evidence="6">
    <location>
        <begin position="592"/>
        <end position="602"/>
    </location>
</feature>
<name>A0A397H0X0_9GLOM</name>
<dbReference type="GO" id="GO:0006357">
    <property type="term" value="P:regulation of transcription by RNA polymerase II"/>
    <property type="evidence" value="ECO:0007669"/>
    <property type="project" value="TreeGrafter"/>
</dbReference>
<dbReference type="OrthoDB" id="20839at2759"/>
<dbReference type="InterPro" id="IPR050701">
    <property type="entry name" value="Histone_Mod_Regulator"/>
</dbReference>
<feature type="compositionally biased region" description="Polar residues" evidence="6">
    <location>
        <begin position="565"/>
        <end position="578"/>
    </location>
</feature>
<feature type="domain" description="PHD-type" evidence="7">
    <location>
        <begin position="124"/>
        <end position="178"/>
    </location>
</feature>
<dbReference type="SMART" id="SM00249">
    <property type="entry name" value="PHD"/>
    <property type="match status" value="3"/>
</dbReference>
<evidence type="ECO:0000259" key="8">
    <source>
        <dbReference type="PROSITE" id="PS51805"/>
    </source>
</evidence>
<dbReference type="Gene3D" id="3.30.40.10">
    <property type="entry name" value="Zinc/RING finger domain, C3HC4 (zinc finger)"/>
    <property type="match status" value="3"/>
</dbReference>
<evidence type="ECO:0000259" key="7">
    <source>
        <dbReference type="PROSITE" id="PS50016"/>
    </source>
</evidence>
<organism evidence="9 10">
    <name type="scientific">Diversispora epigaea</name>
    <dbReference type="NCBI Taxonomy" id="1348612"/>
    <lineage>
        <taxon>Eukaryota</taxon>
        <taxon>Fungi</taxon>
        <taxon>Fungi incertae sedis</taxon>
        <taxon>Mucoromycota</taxon>
        <taxon>Glomeromycotina</taxon>
        <taxon>Glomeromycetes</taxon>
        <taxon>Diversisporales</taxon>
        <taxon>Diversisporaceae</taxon>
        <taxon>Diversispora</taxon>
    </lineage>
</organism>
<evidence type="ECO:0000256" key="2">
    <source>
        <dbReference type="ARBA" id="ARBA00022771"/>
    </source>
</evidence>
<feature type="coiled-coil region" evidence="5">
    <location>
        <begin position="366"/>
        <end position="407"/>
    </location>
</feature>
<dbReference type="Pfam" id="PF00628">
    <property type="entry name" value="PHD"/>
    <property type="match status" value="1"/>
</dbReference>
<dbReference type="InterPro" id="IPR019786">
    <property type="entry name" value="Zinc_finger_PHD-type_CS"/>
</dbReference>
<evidence type="ECO:0000256" key="1">
    <source>
        <dbReference type="ARBA" id="ARBA00022723"/>
    </source>
</evidence>
<dbReference type="SUPFAM" id="SSF57903">
    <property type="entry name" value="FYVE/PHD zinc finger"/>
    <property type="match status" value="2"/>
</dbReference>
<feature type="compositionally biased region" description="Polar residues" evidence="6">
    <location>
        <begin position="1096"/>
        <end position="1105"/>
    </location>
</feature>
<dbReference type="EMBL" id="PQFF01000369">
    <property type="protein sequence ID" value="RHZ55364.1"/>
    <property type="molecule type" value="Genomic_DNA"/>
</dbReference>
<keyword evidence="10" id="KW-1185">Reference proteome</keyword>
<keyword evidence="3" id="KW-0862">Zinc</keyword>
<dbReference type="Proteomes" id="UP000266861">
    <property type="component" value="Unassembled WGS sequence"/>
</dbReference>
<feature type="compositionally biased region" description="Basic and acidic residues" evidence="6">
    <location>
        <begin position="72"/>
        <end position="84"/>
    </location>
</feature>
<sequence>MRVEKERELEDSGAEEGSSSLYSKMFADRGPEKRKIKFRPIAEQVVDDGEGEDSDYKYISDTDNNETDDTIVSDKEPENTENMKEIPIPDSNENIENTEGRQEFNENNEEVTTEFLKKWKVEDPGVCCICLENSTTEENMLVYCDGDECEVVCHQECYGIIHLPASDEPWYCDRCLAIPSETIICALCPKRHGAFRRIKDGDSAGIWVHVVCALWMPGMWIGKTAEMSEITIENIDQKNWNRPCCVCTGDATNEGATVHCDAGECKNWLHVTCAQSLNLLECVEDDQDISDPYFVYCPSHGSHGPARLNEWEKWCRRKDRFFENIREVESKARTERVKKDSDMGASLREIFEDSYAEYHKRREEKIANQRRKIAQINSSIQGLIEQSEKAESNVIDFNNKIEIASQENAALESYLLRAQKALMLLSQSITNVDALQLSDTEDTGSNRPKVEAYLGVLESTNEIQWTQEAKENAQNIVIDQLDTSSVQNLGIKNVQKIMAQMAKEQKSRRGKRGKKRKVSVPEASSRGVKRSRKTEEPSPKAPKKTSTSTSSTTSRKTRGRRPKNGGSSKEPNDLNQDVISDGGILKEGSMSNEEKDKEKEGDGDLLNDGDIINNDILNDGDVEEDKAEEFNNVLPNDISHTPVDVNDISLNSNDVSPTPNDANGVSFNASDANDVSSTPDDSNDASPYSDDISFNANDVSPFPNDANGVSFNVSSIPHNTNGVSFNTNDALTNGSSNYSPPSTILGVLNISTLLNPIESTPPSRNSPDKEVSTSIDIPIFQNNYIDSAISNHLNIYPNEIEVIEIVDDNNRINRFERNDVIEIIDEPEIIEINSTNENGPSDFNASMSVDNSTTVTLSTAAINNSISSYTAALNRNDGYESSPSQSTATAFAHYTSHITPAATGPLFTATPTAAGFFTTTPVNPDLLPEHKRKRKPVEIEPIVESINDRNKKFVKRKSKKSSSTQFGQIRKIVIPPQLRPRVPQPVCRVCNQIEPPPHDQPSATYIYPAKARESMLLKGRDKVHRMVRCNYCSKWYHLACMNPPRKTMPTGGYIWRCEECDNVDLDNTQSGNNGNNHQSEPPEASSSTSSNHPSSDNVQSGSTTTKKWRLRSSTKRT</sequence>
<keyword evidence="5" id="KW-0175">Coiled coil</keyword>
<feature type="region of interest" description="Disordered" evidence="6">
    <location>
        <begin position="1066"/>
        <end position="1117"/>
    </location>
</feature>
<dbReference type="Pfam" id="PF13832">
    <property type="entry name" value="zf-HC5HC2H_2"/>
    <property type="match status" value="1"/>
</dbReference>
<evidence type="ECO:0000256" key="3">
    <source>
        <dbReference type="ARBA" id="ARBA00022833"/>
    </source>
</evidence>
<feature type="region of interest" description="Disordered" evidence="6">
    <location>
        <begin position="500"/>
        <end position="612"/>
    </location>
</feature>
<dbReference type="PROSITE" id="PS51805">
    <property type="entry name" value="EPHD"/>
    <property type="match status" value="1"/>
</dbReference>
<proteinExistence type="predicted"/>
<feature type="domain" description="PHD-type" evidence="7">
    <location>
        <begin position="984"/>
        <end position="1063"/>
    </location>
</feature>
<feature type="compositionally biased region" description="Low complexity" evidence="6">
    <location>
        <begin position="1079"/>
        <end position="1095"/>
    </location>
</feature>
<keyword evidence="2 4" id="KW-0863">Zinc-finger</keyword>
<dbReference type="AlphaFoldDB" id="A0A397H0X0"/>
<evidence type="ECO:0000256" key="6">
    <source>
        <dbReference type="SAM" id="MobiDB-lite"/>
    </source>
</evidence>
<dbReference type="PANTHER" id="PTHR13793:SF107">
    <property type="entry name" value="BROMODOMAIN-CONTAINING PROTEIN HOMOLOG"/>
    <property type="match status" value="1"/>
</dbReference>
<feature type="compositionally biased region" description="Polar residues" evidence="6">
    <location>
        <begin position="648"/>
        <end position="694"/>
    </location>
</feature>
<feature type="compositionally biased region" description="Basic and acidic residues" evidence="6">
    <location>
        <begin position="1"/>
        <end position="10"/>
    </location>
</feature>
<comment type="caution">
    <text evidence="9">The sequence shown here is derived from an EMBL/GenBank/DDBJ whole genome shotgun (WGS) entry which is preliminary data.</text>
</comment>
<dbReference type="GO" id="GO:0008270">
    <property type="term" value="F:zinc ion binding"/>
    <property type="evidence" value="ECO:0007669"/>
    <property type="project" value="UniProtKB-KW"/>
</dbReference>